<gene>
    <name evidence="3" type="ORF">NBH00_02110</name>
</gene>
<sequence length="355" mass="38452">MIVHQILSGAGPVDAVTSQARVFRRLFGEWGWQGTDVAWHIDPRVAGEIHPLKTLDAGPDDLLLIHYSAYAPRLRTIIEAPQRKVLLSHNVTPARWFWDYEAGIAVQCALGRRQLPEYAEKADVVAGVSLYNAQELGSDRVVPILFDPAPLGPAASLGALAAGDATRRAGGAQPTLLFVGRIAPHKRQDELIRLLALLRAHRLPDARLVLVGEPMTDVYLDALKALADDLVPGAVEFRHGLTPRELGQAYADADVFVCLSEHEGFCIPLLEAFHVGTPVVSRPSGGIPEVAATAALLTDDRDLAVVAELVTLAVEDAELRASLRERGRERLGHYGHDSTAAALRALLEHTAALRR</sequence>
<accession>A0ABY5DSM0</accession>
<dbReference type="Gene3D" id="3.40.50.2000">
    <property type="entry name" value="Glycogen Phosphorylase B"/>
    <property type="match status" value="2"/>
</dbReference>
<keyword evidence="1" id="KW-0808">Transferase</keyword>
<proteinExistence type="predicted"/>
<evidence type="ECO:0000313" key="4">
    <source>
        <dbReference type="Proteomes" id="UP001056035"/>
    </source>
</evidence>
<dbReference type="RefSeq" id="WP_254571705.1">
    <property type="nucleotide sequence ID" value="NZ_CP098502.1"/>
</dbReference>
<dbReference type="Pfam" id="PF00534">
    <property type="entry name" value="Glycos_transf_1"/>
    <property type="match status" value="1"/>
</dbReference>
<feature type="domain" description="Glycosyl transferase family 1" evidence="2">
    <location>
        <begin position="172"/>
        <end position="330"/>
    </location>
</feature>
<dbReference type="EMBL" id="CP098502">
    <property type="protein sequence ID" value="UTI65013.1"/>
    <property type="molecule type" value="Genomic_DNA"/>
</dbReference>
<evidence type="ECO:0000256" key="1">
    <source>
        <dbReference type="ARBA" id="ARBA00022679"/>
    </source>
</evidence>
<dbReference type="SUPFAM" id="SSF53756">
    <property type="entry name" value="UDP-Glycosyltransferase/glycogen phosphorylase"/>
    <property type="match status" value="1"/>
</dbReference>
<protein>
    <submittedName>
        <fullName evidence="3">Glycosyltransferase family 4 protein</fullName>
    </submittedName>
</protein>
<organism evidence="3 4">
    <name type="scientific">Paraconexibacter antarcticus</name>
    <dbReference type="NCBI Taxonomy" id="2949664"/>
    <lineage>
        <taxon>Bacteria</taxon>
        <taxon>Bacillati</taxon>
        <taxon>Actinomycetota</taxon>
        <taxon>Thermoleophilia</taxon>
        <taxon>Solirubrobacterales</taxon>
        <taxon>Paraconexibacteraceae</taxon>
        <taxon>Paraconexibacter</taxon>
    </lineage>
</organism>
<evidence type="ECO:0000313" key="3">
    <source>
        <dbReference type="EMBL" id="UTI65013.1"/>
    </source>
</evidence>
<dbReference type="Proteomes" id="UP001056035">
    <property type="component" value="Chromosome"/>
</dbReference>
<dbReference type="PANTHER" id="PTHR46401:SF2">
    <property type="entry name" value="GLYCOSYLTRANSFERASE WBBK-RELATED"/>
    <property type="match status" value="1"/>
</dbReference>
<dbReference type="PANTHER" id="PTHR46401">
    <property type="entry name" value="GLYCOSYLTRANSFERASE WBBK-RELATED"/>
    <property type="match status" value="1"/>
</dbReference>
<reference evidence="3 4" key="1">
    <citation type="submission" date="2022-06" db="EMBL/GenBank/DDBJ databases">
        <title>Paraconexibacter antarcticus.</title>
        <authorList>
            <person name="Kim C.S."/>
        </authorList>
    </citation>
    <scope>NUCLEOTIDE SEQUENCE [LARGE SCALE GENOMIC DNA]</scope>
    <source>
        <strain evidence="3 4">02-257</strain>
    </source>
</reference>
<dbReference type="CDD" id="cd03801">
    <property type="entry name" value="GT4_PimA-like"/>
    <property type="match status" value="1"/>
</dbReference>
<dbReference type="InterPro" id="IPR001296">
    <property type="entry name" value="Glyco_trans_1"/>
</dbReference>
<keyword evidence="4" id="KW-1185">Reference proteome</keyword>
<evidence type="ECO:0000259" key="2">
    <source>
        <dbReference type="Pfam" id="PF00534"/>
    </source>
</evidence>
<name>A0ABY5DSM0_9ACTN</name>